<evidence type="ECO:0000259" key="5">
    <source>
        <dbReference type="PROSITE" id="PS51471"/>
    </source>
</evidence>
<sequence length="362" mass="41058">MDINNVNFHETKFTDQNGIPQTTRIPVVQDLARLKNLPQRFIQLSSISKSFSHDIPAIDIEKLGGDPESGAARVEELDKLVTAAKEWGVFFIKNHGIDSCILNDVKNVVKGFFQLSFEEKKASVGSYKSVDNMGYGRNFVKSENQPLDWIDRLTMKAAPRDATQGLNVWPQNPPNFRKVIEKYVDAARELLNGLLQALAEALSLDKYTFLQYFDEEKSEINVRVNYYPPSPRPDLTLGITPHSDASALTLLLQFNSSNGLQVFKGSEWITVKWPNEGLLVNIGDFIEIMSNGRVRSPWHRVVNQMDLDRFSVALFYNPPPEKEIVPVEENEGYKKVNVGAYLKHYYEISPTSSKEVILFAKE</sequence>
<dbReference type="PROSITE" id="PS51471">
    <property type="entry name" value="FE2OG_OXY"/>
    <property type="match status" value="1"/>
</dbReference>
<dbReference type="OrthoDB" id="288590at2759"/>
<dbReference type="FunFam" id="2.60.120.330:FF:000079">
    <property type="entry name" value="Protein SRG1"/>
    <property type="match status" value="1"/>
</dbReference>
<dbReference type="GO" id="GO:0046872">
    <property type="term" value="F:metal ion binding"/>
    <property type="evidence" value="ECO:0007669"/>
    <property type="project" value="UniProtKB-KW"/>
</dbReference>
<dbReference type="Proteomes" id="UP000594638">
    <property type="component" value="Unassembled WGS sequence"/>
</dbReference>
<protein>
    <submittedName>
        <fullName evidence="6">Iron ascorbate family oxidoreductase</fullName>
    </submittedName>
</protein>
<dbReference type="Pfam" id="PF14226">
    <property type="entry name" value="DIOX_N"/>
    <property type="match status" value="1"/>
</dbReference>
<accession>A0A8S0SUL7</accession>
<dbReference type="GO" id="GO:0002238">
    <property type="term" value="P:response to molecule of fungal origin"/>
    <property type="evidence" value="ECO:0007669"/>
    <property type="project" value="UniProtKB-ARBA"/>
</dbReference>
<dbReference type="InterPro" id="IPR044861">
    <property type="entry name" value="IPNS-like_FE2OG_OXY"/>
</dbReference>
<dbReference type="Gene3D" id="2.60.120.330">
    <property type="entry name" value="B-lactam Antibiotic, Isopenicillin N Synthase, Chain"/>
    <property type="match status" value="1"/>
</dbReference>
<reference evidence="6 7" key="1">
    <citation type="submission" date="2019-12" db="EMBL/GenBank/DDBJ databases">
        <authorList>
            <person name="Alioto T."/>
            <person name="Alioto T."/>
            <person name="Gomez Garrido J."/>
        </authorList>
    </citation>
    <scope>NUCLEOTIDE SEQUENCE [LARGE SCALE GENOMIC DNA]</scope>
</reference>
<evidence type="ECO:0000256" key="2">
    <source>
        <dbReference type="ARBA" id="ARBA00022723"/>
    </source>
</evidence>
<dbReference type="InterPro" id="IPR050295">
    <property type="entry name" value="Plant_2OG-oxidoreductases"/>
</dbReference>
<keyword evidence="4" id="KW-0560">Oxidoreductase</keyword>
<keyword evidence="7" id="KW-1185">Reference proteome</keyword>
<dbReference type="InterPro" id="IPR026992">
    <property type="entry name" value="DIOX_N"/>
</dbReference>
<dbReference type="SUPFAM" id="SSF51197">
    <property type="entry name" value="Clavaminate synthase-like"/>
    <property type="match status" value="1"/>
</dbReference>
<proteinExistence type="inferred from homology"/>
<evidence type="ECO:0000256" key="3">
    <source>
        <dbReference type="ARBA" id="ARBA00023004"/>
    </source>
</evidence>
<dbReference type="GO" id="GO:0016706">
    <property type="term" value="F:2-oxoglutarate-dependent dioxygenase activity"/>
    <property type="evidence" value="ECO:0007669"/>
    <property type="project" value="UniProtKB-ARBA"/>
</dbReference>
<comment type="caution">
    <text evidence="6">The sequence shown here is derived from an EMBL/GenBank/DDBJ whole genome shotgun (WGS) entry which is preliminary data.</text>
</comment>
<keyword evidence="2 4" id="KW-0479">Metal-binding</keyword>
<dbReference type="InterPro" id="IPR005123">
    <property type="entry name" value="Oxoglu/Fe-dep_dioxygenase_dom"/>
</dbReference>
<dbReference type="Gramene" id="OE9A039681T1">
    <property type="protein sequence ID" value="OE9A039681C1"/>
    <property type="gene ID" value="OE9A039681"/>
</dbReference>
<evidence type="ECO:0000256" key="1">
    <source>
        <dbReference type="ARBA" id="ARBA00008056"/>
    </source>
</evidence>
<dbReference type="EMBL" id="CACTIH010005524">
    <property type="protein sequence ID" value="CAA2996377.1"/>
    <property type="molecule type" value="Genomic_DNA"/>
</dbReference>
<feature type="domain" description="Fe2OG dioxygenase" evidence="5">
    <location>
        <begin position="218"/>
        <end position="318"/>
    </location>
</feature>
<evidence type="ECO:0000313" key="6">
    <source>
        <dbReference type="EMBL" id="CAA2996377.1"/>
    </source>
</evidence>
<comment type="similarity">
    <text evidence="1 4">Belongs to the iron/ascorbate-dependent oxidoreductase family.</text>
</comment>
<dbReference type="AlphaFoldDB" id="A0A8S0SUL7"/>
<dbReference type="InterPro" id="IPR027443">
    <property type="entry name" value="IPNS-like_sf"/>
</dbReference>
<keyword evidence="3 4" id="KW-0408">Iron</keyword>
<dbReference type="Pfam" id="PF03171">
    <property type="entry name" value="2OG-FeII_Oxy"/>
    <property type="match status" value="1"/>
</dbReference>
<gene>
    <name evidence="6" type="ORF">OLEA9_A039681</name>
</gene>
<dbReference type="PANTHER" id="PTHR47991">
    <property type="entry name" value="OXOGLUTARATE/IRON-DEPENDENT DIOXYGENASE"/>
    <property type="match status" value="1"/>
</dbReference>
<organism evidence="6 7">
    <name type="scientific">Olea europaea subsp. europaea</name>
    <dbReference type="NCBI Taxonomy" id="158383"/>
    <lineage>
        <taxon>Eukaryota</taxon>
        <taxon>Viridiplantae</taxon>
        <taxon>Streptophyta</taxon>
        <taxon>Embryophyta</taxon>
        <taxon>Tracheophyta</taxon>
        <taxon>Spermatophyta</taxon>
        <taxon>Magnoliopsida</taxon>
        <taxon>eudicotyledons</taxon>
        <taxon>Gunneridae</taxon>
        <taxon>Pentapetalae</taxon>
        <taxon>asterids</taxon>
        <taxon>lamiids</taxon>
        <taxon>Lamiales</taxon>
        <taxon>Oleaceae</taxon>
        <taxon>Oleeae</taxon>
        <taxon>Olea</taxon>
    </lineage>
</organism>
<evidence type="ECO:0000256" key="4">
    <source>
        <dbReference type="RuleBase" id="RU003682"/>
    </source>
</evidence>
<name>A0A8S0SUL7_OLEEU</name>
<dbReference type="GO" id="GO:0009805">
    <property type="term" value="P:coumarin biosynthetic process"/>
    <property type="evidence" value="ECO:0007669"/>
    <property type="project" value="UniProtKB-ARBA"/>
</dbReference>
<evidence type="ECO:0000313" key="7">
    <source>
        <dbReference type="Proteomes" id="UP000594638"/>
    </source>
</evidence>